<protein>
    <submittedName>
        <fullName evidence="1">Uncharacterized protein</fullName>
    </submittedName>
</protein>
<organism evidence="1 2">
    <name type="scientific">Pilimelia anulata</name>
    <dbReference type="NCBI Taxonomy" id="53371"/>
    <lineage>
        <taxon>Bacteria</taxon>
        <taxon>Bacillati</taxon>
        <taxon>Actinomycetota</taxon>
        <taxon>Actinomycetes</taxon>
        <taxon>Micromonosporales</taxon>
        <taxon>Micromonosporaceae</taxon>
        <taxon>Pilimelia</taxon>
    </lineage>
</organism>
<sequence length="102" mass="10895">MTTTTSFDPATIGDADLTVPDLLTLWAQHCPAGYDPVFSCPGCQHHGRNLCPTAIAARTRLRAHLDSPAGSDVRITALMLLTYRQFTDLVTVPAGNLLGVMA</sequence>
<dbReference type="EMBL" id="BMQB01000003">
    <property type="protein sequence ID" value="GGJ88859.1"/>
    <property type="molecule type" value="Genomic_DNA"/>
</dbReference>
<keyword evidence="2" id="KW-1185">Reference proteome</keyword>
<dbReference type="Proteomes" id="UP000649739">
    <property type="component" value="Unassembled WGS sequence"/>
</dbReference>
<reference evidence="1" key="2">
    <citation type="submission" date="2020-09" db="EMBL/GenBank/DDBJ databases">
        <authorList>
            <person name="Sun Q."/>
            <person name="Ohkuma M."/>
        </authorList>
    </citation>
    <scope>NUCLEOTIDE SEQUENCE</scope>
    <source>
        <strain evidence="1">JCM 3090</strain>
    </source>
</reference>
<gene>
    <name evidence="1" type="ORF">GCM10010123_18070</name>
</gene>
<proteinExistence type="predicted"/>
<evidence type="ECO:0000313" key="1">
    <source>
        <dbReference type="EMBL" id="GGJ88859.1"/>
    </source>
</evidence>
<accession>A0A8J3FBZ9</accession>
<comment type="caution">
    <text evidence="1">The sequence shown here is derived from an EMBL/GenBank/DDBJ whole genome shotgun (WGS) entry which is preliminary data.</text>
</comment>
<dbReference type="RefSeq" id="WP_189169615.1">
    <property type="nucleotide sequence ID" value="NZ_BMQB01000003.1"/>
</dbReference>
<dbReference type="AlphaFoldDB" id="A0A8J3FBZ9"/>
<evidence type="ECO:0000313" key="2">
    <source>
        <dbReference type="Proteomes" id="UP000649739"/>
    </source>
</evidence>
<name>A0A8J3FBZ9_9ACTN</name>
<reference evidence="1" key="1">
    <citation type="journal article" date="2014" name="Int. J. Syst. Evol. Microbiol.">
        <title>Complete genome sequence of Corynebacterium casei LMG S-19264T (=DSM 44701T), isolated from a smear-ripened cheese.</title>
        <authorList>
            <consortium name="US DOE Joint Genome Institute (JGI-PGF)"/>
            <person name="Walter F."/>
            <person name="Albersmeier A."/>
            <person name="Kalinowski J."/>
            <person name="Ruckert C."/>
        </authorList>
    </citation>
    <scope>NUCLEOTIDE SEQUENCE</scope>
    <source>
        <strain evidence="1">JCM 3090</strain>
    </source>
</reference>